<keyword evidence="2" id="KW-1185">Reference proteome</keyword>
<organism evidence="1 2">
    <name type="scientific">Rhododendron griersonianum</name>
    <dbReference type="NCBI Taxonomy" id="479676"/>
    <lineage>
        <taxon>Eukaryota</taxon>
        <taxon>Viridiplantae</taxon>
        <taxon>Streptophyta</taxon>
        <taxon>Embryophyta</taxon>
        <taxon>Tracheophyta</taxon>
        <taxon>Spermatophyta</taxon>
        <taxon>Magnoliopsida</taxon>
        <taxon>eudicotyledons</taxon>
        <taxon>Gunneridae</taxon>
        <taxon>Pentapetalae</taxon>
        <taxon>asterids</taxon>
        <taxon>Ericales</taxon>
        <taxon>Ericaceae</taxon>
        <taxon>Ericoideae</taxon>
        <taxon>Rhodoreae</taxon>
        <taxon>Rhododendron</taxon>
    </lineage>
</organism>
<sequence>MRFQSEASVKYMLAIYNPKQKTYKRIVMPQDLKGYDVSLYVESLVSPHGCKTTVLEGTANQMEMEEKVVL</sequence>
<dbReference type="Proteomes" id="UP000823749">
    <property type="component" value="Chromosome 4"/>
</dbReference>
<name>A0AAV6KR13_9ERIC</name>
<evidence type="ECO:0000313" key="1">
    <source>
        <dbReference type="EMBL" id="KAG5554855.1"/>
    </source>
</evidence>
<gene>
    <name evidence="1" type="ORF">RHGRI_012425</name>
</gene>
<dbReference type="AlphaFoldDB" id="A0AAV6KR13"/>
<proteinExistence type="predicted"/>
<accession>A0AAV6KR13</accession>
<reference evidence="1" key="1">
    <citation type="submission" date="2020-08" db="EMBL/GenBank/DDBJ databases">
        <title>Plant Genome Project.</title>
        <authorList>
            <person name="Zhang R.-G."/>
        </authorList>
    </citation>
    <scope>NUCLEOTIDE SEQUENCE</scope>
    <source>
        <strain evidence="1">WSP0</strain>
        <tissue evidence="1">Leaf</tissue>
    </source>
</reference>
<protein>
    <submittedName>
        <fullName evidence="1">Uncharacterized protein</fullName>
    </submittedName>
</protein>
<evidence type="ECO:0000313" key="2">
    <source>
        <dbReference type="Proteomes" id="UP000823749"/>
    </source>
</evidence>
<dbReference type="EMBL" id="JACTNZ010000004">
    <property type="protein sequence ID" value="KAG5554855.1"/>
    <property type="molecule type" value="Genomic_DNA"/>
</dbReference>
<comment type="caution">
    <text evidence="1">The sequence shown here is derived from an EMBL/GenBank/DDBJ whole genome shotgun (WGS) entry which is preliminary data.</text>
</comment>